<organism evidence="3">
    <name type="scientific">Gymnodinialimonas phycosphaerae</name>
    <dbReference type="NCBI Taxonomy" id="2841589"/>
    <lineage>
        <taxon>Bacteria</taxon>
        <taxon>Pseudomonadati</taxon>
        <taxon>Pseudomonadota</taxon>
        <taxon>Alphaproteobacteria</taxon>
        <taxon>Rhodobacterales</taxon>
        <taxon>Paracoccaceae</taxon>
        <taxon>Gymnodinialimonas</taxon>
    </lineage>
</organism>
<dbReference type="InterPro" id="IPR032875">
    <property type="entry name" value="Succ_CoA_lig_flav_dom"/>
</dbReference>
<name>A0A975TSB5_9RHOB</name>
<dbReference type="Proteomes" id="UP000693972">
    <property type="component" value="Unassembled WGS sequence"/>
</dbReference>
<feature type="domain" description="CoA-binding" evidence="2">
    <location>
        <begin position="8"/>
        <end position="99"/>
    </location>
</feature>
<dbReference type="Gene3D" id="3.40.50.720">
    <property type="entry name" value="NAD(P)-binding Rossmann-like Domain"/>
    <property type="match status" value="1"/>
</dbReference>
<dbReference type="GO" id="GO:0016874">
    <property type="term" value="F:ligase activity"/>
    <property type="evidence" value="ECO:0007669"/>
    <property type="project" value="UniProtKB-KW"/>
</dbReference>
<dbReference type="SUPFAM" id="SSF51735">
    <property type="entry name" value="NAD(P)-binding Rossmann-fold domains"/>
    <property type="match status" value="1"/>
</dbReference>
<dbReference type="Pfam" id="PF13380">
    <property type="entry name" value="CoA_binding_2"/>
    <property type="match status" value="1"/>
</dbReference>
<dbReference type="EMBL" id="CP078073">
    <property type="protein sequence ID" value="QXL86383.1"/>
    <property type="molecule type" value="Genomic_DNA"/>
</dbReference>
<dbReference type="GO" id="GO:0005524">
    <property type="term" value="F:ATP binding"/>
    <property type="evidence" value="ECO:0007669"/>
    <property type="project" value="InterPro"/>
</dbReference>
<dbReference type="Gene3D" id="3.30.1490.20">
    <property type="entry name" value="ATP-grasp fold, A domain"/>
    <property type="match status" value="1"/>
</dbReference>
<dbReference type="InterPro" id="IPR036291">
    <property type="entry name" value="NAD(P)-bd_dom_sf"/>
</dbReference>
<proteinExistence type="predicted"/>
<dbReference type="SUPFAM" id="SSF56059">
    <property type="entry name" value="Glutathione synthetase ATP-binding domain-like"/>
    <property type="match status" value="1"/>
</dbReference>
<keyword evidence="4" id="KW-1185">Reference proteome</keyword>
<gene>
    <name evidence="3" type="ORF">KUL25_12990</name>
</gene>
<dbReference type="Gene3D" id="3.40.50.261">
    <property type="entry name" value="Succinyl-CoA synthetase domains"/>
    <property type="match status" value="2"/>
</dbReference>
<dbReference type="InterPro" id="IPR003781">
    <property type="entry name" value="CoA-bd"/>
</dbReference>
<protein>
    <submittedName>
        <fullName evidence="3">Acetate--CoA ligase family protein</fullName>
    </submittedName>
</protein>
<evidence type="ECO:0000313" key="3">
    <source>
        <dbReference type="EMBL" id="QXL86383.1"/>
    </source>
</evidence>
<dbReference type="GO" id="GO:0006099">
    <property type="term" value="P:tricarboxylic acid cycle"/>
    <property type="evidence" value="ECO:0007669"/>
    <property type="project" value="UniProtKB-KW"/>
</dbReference>
<sequence>MSRDLSRLLRPKSIAVVGGGAWCEAVVRECSKIGFGGAIWPVHPTKAEIGGQQTYGAIADLPSAPDAAFVGVNRLVTVEVIAALAALGSGGAICFASGFQEAMEELADGADLQSALLKAAGEMPILGPNCYGMVNGLDRVALWPDHHGMVPVDSGVALVTQSSNIAINLTMQRRGLPIAYMVTAGNQAQTDVAQIGMALLGDPRVTALGLHIEGIPDIRRMEALAEMARALGKPIVALKVGASDQAQAGTVSHTASLAGSYAGARALLARLGIGQVSGLSALLEALKLLHMTGPLANNRIASMSCSGGEACLMADTALAYDVELPDLSDRQKVKLRAVLGPKVALANPLDYHTYIWGDRAAMAACFSAMMDEGLALGLVVLDFPRSDRCPAPDWDLVIDAVADAQAASGHEIAILASLPDTMPEEIAQKIMAQGIVPMCGLSETLEAIAVAAIARPGGAAPVLLPGADGPTFTLTEDAAKARLVAHGVPVPASCRAASPKAAAEAAAHLGGTVALKGAGVAHKTEAGAVRLNLKAGQVEEAAKAMPTNEYLVEEMIDDPATELLIGVVRDPAHGYVLTLGAGGTFTEILCDTTHLLLPCTATDIRHALTRLRIAPRLDGYRGAPPADIAAIASAVLAVQDYVAAHADEIFEVEINPLMCTPTRAVAADALIRIRQTP</sequence>
<dbReference type="RefSeq" id="WP_257893345.1">
    <property type="nucleotide sequence ID" value="NZ_JAIMBW010000001.1"/>
</dbReference>
<evidence type="ECO:0000256" key="1">
    <source>
        <dbReference type="ARBA" id="ARBA00022532"/>
    </source>
</evidence>
<dbReference type="PANTHER" id="PTHR42793:SF4">
    <property type="entry name" value="BLL6376 PROTEIN"/>
    <property type="match status" value="1"/>
</dbReference>
<evidence type="ECO:0000313" key="4">
    <source>
        <dbReference type="Proteomes" id="UP000693972"/>
    </source>
</evidence>
<evidence type="ECO:0000259" key="2">
    <source>
        <dbReference type="SMART" id="SM00881"/>
    </source>
</evidence>
<dbReference type="SMART" id="SM00881">
    <property type="entry name" value="CoA_binding"/>
    <property type="match status" value="1"/>
</dbReference>
<dbReference type="Gene3D" id="3.30.470.20">
    <property type="entry name" value="ATP-grasp fold, B domain"/>
    <property type="match status" value="1"/>
</dbReference>
<keyword evidence="3" id="KW-0436">Ligase</keyword>
<keyword evidence="1" id="KW-0816">Tricarboxylic acid cycle</keyword>
<dbReference type="AlphaFoldDB" id="A0A975TSB5"/>
<dbReference type="PANTHER" id="PTHR42793">
    <property type="entry name" value="COA BINDING DOMAIN CONTAINING PROTEIN"/>
    <property type="match status" value="1"/>
</dbReference>
<dbReference type="InterPro" id="IPR016102">
    <property type="entry name" value="Succinyl-CoA_synth-like"/>
</dbReference>
<dbReference type="Pfam" id="PF13549">
    <property type="entry name" value="ATP-grasp_5"/>
    <property type="match status" value="1"/>
</dbReference>
<dbReference type="EMBL" id="JAIMBW010000001">
    <property type="protein sequence ID" value="MBY4893680.1"/>
    <property type="molecule type" value="Genomic_DNA"/>
</dbReference>
<dbReference type="SUPFAM" id="SSF52210">
    <property type="entry name" value="Succinyl-CoA synthetase domains"/>
    <property type="match status" value="2"/>
</dbReference>
<reference evidence="3 4" key="1">
    <citation type="submission" date="2021-07" db="EMBL/GenBank/DDBJ databases">
        <title>Karlodiniumbacter phycospheric gen. nov., sp. nov., a phycosphere bacterium isolated from karlodinium veneficum.</title>
        <authorList>
            <person name="Peng Y."/>
            <person name="Jiang L."/>
            <person name="Lee J."/>
        </authorList>
    </citation>
    <scope>NUCLEOTIDE SEQUENCE</scope>
    <source>
        <strain evidence="3 4">N5</strain>
    </source>
</reference>
<dbReference type="InterPro" id="IPR013815">
    <property type="entry name" value="ATP_grasp_subdomain_1"/>
</dbReference>
<accession>A0A975TSB5</accession>
<dbReference type="Pfam" id="PF13607">
    <property type="entry name" value="Succ_CoA_lig"/>
    <property type="match status" value="1"/>
</dbReference>